<dbReference type="SUPFAM" id="SSF46785">
    <property type="entry name" value="Winged helix' DNA-binding domain"/>
    <property type="match status" value="1"/>
</dbReference>
<gene>
    <name evidence="2" type="ORF">RR42_m0771</name>
</gene>
<organism evidence="2 3">
    <name type="scientific">Cupriavidus basilensis</name>
    <dbReference type="NCBI Taxonomy" id="68895"/>
    <lineage>
        <taxon>Bacteria</taxon>
        <taxon>Pseudomonadati</taxon>
        <taxon>Pseudomonadota</taxon>
        <taxon>Betaproteobacteria</taxon>
        <taxon>Burkholderiales</taxon>
        <taxon>Burkholderiaceae</taxon>
        <taxon>Cupriavidus</taxon>
    </lineage>
</organism>
<dbReference type="Gene3D" id="3.40.190.10">
    <property type="entry name" value="Periplasmic binding protein-like II"/>
    <property type="match status" value="1"/>
</dbReference>
<accession>A0A0C4Y5N8</accession>
<dbReference type="STRING" id="68895.RR42_m0771"/>
<dbReference type="RefSeq" id="WP_043344193.1">
    <property type="nucleotide sequence ID" value="NZ_CP010536.1"/>
</dbReference>
<dbReference type="InterPro" id="IPR024370">
    <property type="entry name" value="PBP_domain"/>
</dbReference>
<dbReference type="EMBL" id="CP010536">
    <property type="protein sequence ID" value="AJG18183.1"/>
    <property type="molecule type" value="Genomic_DNA"/>
</dbReference>
<dbReference type="InterPro" id="IPR036388">
    <property type="entry name" value="WH-like_DNA-bd_sf"/>
</dbReference>
<dbReference type="OrthoDB" id="9805928at2"/>
<feature type="domain" description="PBP" evidence="1">
    <location>
        <begin position="145"/>
        <end position="326"/>
    </location>
</feature>
<evidence type="ECO:0000313" key="3">
    <source>
        <dbReference type="Proteomes" id="UP000031843"/>
    </source>
</evidence>
<dbReference type="Proteomes" id="UP000031843">
    <property type="component" value="Chromosome main"/>
</dbReference>
<dbReference type="Pfam" id="PF12727">
    <property type="entry name" value="PBP_like"/>
    <property type="match status" value="1"/>
</dbReference>
<dbReference type="AlphaFoldDB" id="A0A0C4Y5N8"/>
<dbReference type="PANTHER" id="PTHR38431:SF1">
    <property type="entry name" value="BLL2305 PROTEIN"/>
    <property type="match status" value="1"/>
</dbReference>
<dbReference type="InterPro" id="IPR036390">
    <property type="entry name" value="WH_DNA-bd_sf"/>
</dbReference>
<dbReference type="KEGG" id="cbw:RR42_m0771"/>
<sequence>MIRISIQPHLQIRDDSDAAGAPLDVSRLVTLLGHIESTGSISQSAQATGLSYRYAWGILRDAQTLFGGALIDKTRGRGSALSPLAQQLVWASKRIAARLSPTLESLASELEIELKKLADQPGTTLRLHASHGFAVAALHDFLDAHRVRHDLKYCGSLEAVAALAQGACDIAGFHVPIGEFERDMLASFATWIRPQTHCLIQLAVRSQGIFVRPGNPKQVTTLQDLCRADVRFVNRQTGSGTRLLLDLMLKARGIDSGRIEGYSNGEFTHAAVAAYIGSGMADAGFGVETAARRFGLDFVPVLKERYFFVIERERLQSPALAGAVAALRSAGFRQVVDALPGYDGSLTGTVLTLEEAFPERVGPSG</sequence>
<proteinExistence type="predicted"/>
<protein>
    <submittedName>
        <fullName evidence="2">Periplasmic molybdate-binding domain</fullName>
    </submittedName>
</protein>
<reference evidence="2 3" key="1">
    <citation type="journal article" date="2015" name="Genome Announc.">
        <title>Complete Genome Sequence of Cupriavidus basilensis 4G11, Isolated from the Oak Ridge Field Research Center Site.</title>
        <authorList>
            <person name="Ray J."/>
            <person name="Waters R.J."/>
            <person name="Skerker J.M."/>
            <person name="Kuehl J.V."/>
            <person name="Price M.N."/>
            <person name="Huang J."/>
            <person name="Chakraborty R."/>
            <person name="Arkin A.P."/>
            <person name="Deutschbauer A."/>
        </authorList>
    </citation>
    <scope>NUCLEOTIDE SEQUENCE [LARGE SCALE GENOMIC DNA]</scope>
    <source>
        <strain evidence="2">4G11</strain>
    </source>
</reference>
<evidence type="ECO:0000259" key="1">
    <source>
        <dbReference type="Pfam" id="PF12727"/>
    </source>
</evidence>
<dbReference type="SUPFAM" id="SSF53850">
    <property type="entry name" value="Periplasmic binding protein-like II"/>
    <property type="match status" value="1"/>
</dbReference>
<evidence type="ECO:0000313" key="2">
    <source>
        <dbReference type="EMBL" id="AJG18183.1"/>
    </source>
</evidence>
<dbReference type="PANTHER" id="PTHR38431">
    <property type="entry name" value="BLL2305 PROTEIN"/>
    <property type="match status" value="1"/>
</dbReference>
<keyword evidence="3" id="KW-1185">Reference proteome</keyword>
<dbReference type="Gene3D" id="1.10.10.10">
    <property type="entry name" value="Winged helix-like DNA-binding domain superfamily/Winged helix DNA-binding domain"/>
    <property type="match status" value="1"/>
</dbReference>
<name>A0A0C4Y5N8_9BURK</name>